<evidence type="ECO:0000313" key="9">
    <source>
        <dbReference type="Proteomes" id="UP000472335"/>
    </source>
</evidence>
<evidence type="ECO:0000256" key="5">
    <source>
        <dbReference type="ARBA" id="ARBA00023136"/>
    </source>
</evidence>
<organism evidence="8 9">
    <name type="scientific">Streptomyces scabichelini</name>
    <dbReference type="NCBI Taxonomy" id="2711217"/>
    <lineage>
        <taxon>Bacteria</taxon>
        <taxon>Bacillati</taxon>
        <taxon>Actinomycetota</taxon>
        <taxon>Actinomycetes</taxon>
        <taxon>Kitasatosporales</taxon>
        <taxon>Streptomycetaceae</taxon>
        <taxon>Streptomyces</taxon>
    </lineage>
</organism>
<keyword evidence="9" id="KW-1185">Reference proteome</keyword>
<protein>
    <submittedName>
        <fullName evidence="8">ABC transporter permease</fullName>
    </submittedName>
</protein>
<proteinExistence type="predicted"/>
<evidence type="ECO:0000256" key="3">
    <source>
        <dbReference type="ARBA" id="ARBA00022692"/>
    </source>
</evidence>
<feature type="transmembrane region" description="Helical" evidence="7">
    <location>
        <begin position="197"/>
        <end position="216"/>
    </location>
</feature>
<feature type="transmembrane region" description="Helical" evidence="7">
    <location>
        <begin position="228"/>
        <end position="260"/>
    </location>
</feature>
<evidence type="ECO:0000256" key="2">
    <source>
        <dbReference type="ARBA" id="ARBA00022475"/>
    </source>
</evidence>
<feature type="transmembrane region" description="Helical" evidence="7">
    <location>
        <begin position="478"/>
        <end position="497"/>
    </location>
</feature>
<feature type="transmembrane region" description="Helical" evidence="7">
    <location>
        <begin position="280"/>
        <end position="297"/>
    </location>
</feature>
<feature type="transmembrane region" description="Helical" evidence="7">
    <location>
        <begin position="41"/>
        <end position="61"/>
    </location>
</feature>
<dbReference type="PANTHER" id="PTHR30482">
    <property type="entry name" value="HIGH-AFFINITY BRANCHED-CHAIN AMINO ACID TRANSPORT SYSTEM PERMEASE"/>
    <property type="match status" value="1"/>
</dbReference>
<dbReference type="GO" id="GO:0005886">
    <property type="term" value="C:plasma membrane"/>
    <property type="evidence" value="ECO:0007669"/>
    <property type="project" value="UniProtKB-SubCell"/>
</dbReference>
<dbReference type="Proteomes" id="UP000472335">
    <property type="component" value="Unassembled WGS sequence"/>
</dbReference>
<feature type="transmembrane region" description="Helical" evidence="7">
    <location>
        <begin position="419"/>
        <end position="438"/>
    </location>
</feature>
<feature type="transmembrane region" description="Helical" evidence="7">
    <location>
        <begin position="145"/>
        <end position="162"/>
    </location>
</feature>
<keyword evidence="4 7" id="KW-1133">Transmembrane helix</keyword>
<evidence type="ECO:0000256" key="7">
    <source>
        <dbReference type="SAM" id="Phobius"/>
    </source>
</evidence>
<feature type="transmembrane region" description="Helical" evidence="7">
    <location>
        <begin position="317"/>
        <end position="335"/>
    </location>
</feature>
<evidence type="ECO:0000256" key="1">
    <source>
        <dbReference type="ARBA" id="ARBA00004651"/>
    </source>
</evidence>
<name>A0A6G4VLW7_9ACTN</name>
<feature type="transmembrane region" description="Helical" evidence="7">
    <location>
        <begin position="557"/>
        <end position="586"/>
    </location>
</feature>
<feature type="transmembrane region" description="Helical" evidence="7">
    <location>
        <begin position="388"/>
        <end position="412"/>
    </location>
</feature>
<evidence type="ECO:0000313" key="8">
    <source>
        <dbReference type="EMBL" id="NGO14787.1"/>
    </source>
</evidence>
<reference evidence="8 9" key="1">
    <citation type="submission" date="2020-02" db="EMBL/GenBank/DDBJ databases">
        <title>Whole-genome analyses of novel actinobacteria.</title>
        <authorList>
            <person name="Sahin N."/>
            <person name="Gencbay T."/>
        </authorList>
    </citation>
    <scope>NUCLEOTIDE SEQUENCE [LARGE SCALE GENOMIC DNA]</scope>
    <source>
        <strain evidence="8 9">HC44</strain>
    </source>
</reference>
<evidence type="ECO:0000256" key="4">
    <source>
        <dbReference type="ARBA" id="ARBA00022989"/>
    </source>
</evidence>
<comment type="caution">
    <text evidence="8">The sequence shown here is derived from an EMBL/GenBank/DDBJ whole genome shotgun (WGS) entry which is preliminary data.</text>
</comment>
<feature type="compositionally biased region" description="Basic residues" evidence="6">
    <location>
        <begin position="631"/>
        <end position="645"/>
    </location>
</feature>
<evidence type="ECO:0000256" key="6">
    <source>
        <dbReference type="SAM" id="MobiDB-lite"/>
    </source>
</evidence>
<keyword evidence="5 7" id="KW-0472">Membrane</keyword>
<accession>A0A6G4VLW7</accession>
<feature type="region of interest" description="Disordered" evidence="6">
    <location>
        <begin position="631"/>
        <end position="684"/>
    </location>
</feature>
<feature type="transmembrane region" description="Helical" evidence="7">
    <location>
        <begin position="347"/>
        <end position="368"/>
    </location>
</feature>
<feature type="transmembrane region" description="Helical" evidence="7">
    <location>
        <begin position="67"/>
        <end position="87"/>
    </location>
</feature>
<feature type="transmembrane region" description="Helical" evidence="7">
    <location>
        <begin position="606"/>
        <end position="630"/>
    </location>
</feature>
<comment type="subcellular location">
    <subcellularLocation>
        <location evidence="1">Cell membrane</location>
        <topology evidence="1">Multi-pass membrane protein</topology>
    </subcellularLocation>
</comment>
<dbReference type="GO" id="GO:0015658">
    <property type="term" value="F:branched-chain amino acid transmembrane transporter activity"/>
    <property type="evidence" value="ECO:0007669"/>
    <property type="project" value="InterPro"/>
</dbReference>
<dbReference type="RefSeq" id="WP_165269506.1">
    <property type="nucleotide sequence ID" value="NZ_JAAKZY010000291.1"/>
</dbReference>
<dbReference type="PANTHER" id="PTHR30482:SF10">
    <property type="entry name" value="HIGH-AFFINITY BRANCHED-CHAIN AMINO ACID TRANSPORT PROTEIN BRAE"/>
    <property type="match status" value="1"/>
</dbReference>
<dbReference type="AlphaFoldDB" id="A0A6G4VLW7"/>
<feature type="transmembrane region" description="Helical" evidence="7">
    <location>
        <begin position="6"/>
        <end position="29"/>
    </location>
</feature>
<dbReference type="Pfam" id="PF02653">
    <property type="entry name" value="BPD_transp_2"/>
    <property type="match status" value="2"/>
</dbReference>
<feature type="transmembrane region" description="Helical" evidence="7">
    <location>
        <begin position="99"/>
        <end position="119"/>
    </location>
</feature>
<sequence length="684" mass="70046">MEQILLFAVLGLGQGALIAGIALGVVVTYRGSGIINLSTGAVAMASAYAFWALTTGFFGFTLPVGPALAGALAVALAVGVLTEVAVFKPLRTVSPLAKLAASLGILLTLQATVLLVFGVQPQQAPSILPADTVTILGVTTPSDRFVLAGLVVVIALVLGALYRWSRFGLATRAASENEQAALLAGLSPNSVSMANTLLAALVAGLLGVLAAPIVQVDSMTLPLQVVPALAAALFAGFTSLWIACTTGILIGVLQSIVYYLSTQSWFPTDNGNAMPGLQQLLVFALMVVALYVRGAGLPRRGELVEKRLPAVPLPERLLRPALISAAVAVVALIVLPFDFRQALTNSMIGMVIVLSYVVITGYVGQISVMQLALSGTAGFVLSHLSVGWGIPFPFSALGAMVLATLLGVAAGVSALRVRGVSLAVVTLAAALAMEQALFNNTSFGGTAGVSVPPPRLFGNDLGPKADFRGLDGNEPSPMFGFLVLAVTVALGLYVAHLRRTGLGRRMLAVRSNERAAAAAGVDVRAVKIAAFAISSFIASAAGTLYGYNFGSVSAARFTALAALGLIGFAYIGGITMVSGAVIAGLMSTEALLPHALDKWFGIKGTWALLFGGVSLIVTLIANPDGIAGAAHRRKTAKRAKRAKSVKRAERAAAATGPPTESASAVGSPEIHLGRTAADAKEVTP</sequence>
<keyword evidence="3 7" id="KW-0812">Transmembrane</keyword>
<keyword evidence="2" id="KW-1003">Cell membrane</keyword>
<dbReference type="CDD" id="cd06582">
    <property type="entry name" value="TM_PBP1_LivH_like"/>
    <property type="match status" value="1"/>
</dbReference>
<dbReference type="EMBL" id="JAAKZY010000291">
    <property type="protein sequence ID" value="NGO14787.1"/>
    <property type="molecule type" value="Genomic_DNA"/>
</dbReference>
<gene>
    <name evidence="8" type="ORF">G5C60_46155</name>
</gene>
<dbReference type="InterPro" id="IPR043428">
    <property type="entry name" value="LivM-like"/>
</dbReference>
<dbReference type="CDD" id="cd06581">
    <property type="entry name" value="TM_PBP1_LivM_like"/>
    <property type="match status" value="1"/>
</dbReference>
<dbReference type="InterPro" id="IPR001851">
    <property type="entry name" value="ABC_transp_permease"/>
</dbReference>